<gene>
    <name evidence="2" type="ORF">APHNP_1227</name>
</gene>
<name>A0A0F3NIP5_ANAPH</name>
<organism evidence="2 3">
    <name type="scientific">Anaplasma phagocytophilum str. ApNP</name>
    <dbReference type="NCBI Taxonomy" id="1359153"/>
    <lineage>
        <taxon>Bacteria</taxon>
        <taxon>Pseudomonadati</taxon>
        <taxon>Pseudomonadota</taxon>
        <taxon>Alphaproteobacteria</taxon>
        <taxon>Rickettsiales</taxon>
        <taxon>Anaplasmataceae</taxon>
        <taxon>Anaplasma</taxon>
        <taxon>phagocytophilum group</taxon>
    </lineage>
</organism>
<sequence length="262" mass="28411">MEISHYDIDNKVCKTKSAGTGQDPCEHSQKPCSTNAYYRSESELKSKTAGGTALCGDSGYGGPEQIERGHNFNPDVFRDFVKKTLLGDGSKNWPTSTGGDTKPNDNAKAVAKDLVNELTPEERTIVAGLFAKIIEGSEVIEIKAISSTSVTMNICSDITISNILMPYVCVGPGMSFVSVVDGHTAAKFAYRLKAGLSYKFSKEVTAFAGGFYHHVIGDGVYDDLPLRHLSDDISPVKHAKDTAITRFVMRYFGGEFGVRLAF</sequence>
<protein>
    <submittedName>
        <fullName evidence="2">Surface antigen family protein</fullName>
    </submittedName>
</protein>
<dbReference type="InterPro" id="IPR011250">
    <property type="entry name" value="OMP/PagP_B-barrel"/>
</dbReference>
<comment type="caution">
    <text evidence="2">The sequence shown here is derived from an EMBL/GenBank/DDBJ whole genome shotgun (WGS) entry which is preliminary data.</text>
</comment>
<dbReference type="PATRIC" id="fig|1359153.3.peg.1261"/>
<dbReference type="Pfam" id="PF01617">
    <property type="entry name" value="Surface_Ag_2"/>
    <property type="match status" value="1"/>
</dbReference>
<dbReference type="FunFam" id="2.40.160.20:FF:000014">
    <property type="entry name" value="Outer membrane protein, MSP2 family"/>
    <property type="match status" value="1"/>
</dbReference>
<dbReference type="EMBL" id="LANW01000001">
    <property type="protein sequence ID" value="KJV67631.1"/>
    <property type="molecule type" value="Genomic_DNA"/>
</dbReference>
<dbReference type="InterPro" id="IPR002566">
    <property type="entry name" value="Msp4_OMP-like"/>
</dbReference>
<dbReference type="Gene3D" id="2.40.160.20">
    <property type="match status" value="1"/>
</dbReference>
<evidence type="ECO:0000259" key="1">
    <source>
        <dbReference type="Pfam" id="PF01617"/>
    </source>
</evidence>
<accession>A0A0F3NIP5</accession>
<dbReference type="SUPFAM" id="SSF56925">
    <property type="entry name" value="OMPA-like"/>
    <property type="match status" value="1"/>
</dbReference>
<dbReference type="AlphaFoldDB" id="A0A0F3NIP5"/>
<evidence type="ECO:0000313" key="2">
    <source>
        <dbReference type="EMBL" id="KJV67631.1"/>
    </source>
</evidence>
<proteinExistence type="predicted"/>
<feature type="domain" description="Msp4/OMP-like" evidence="1">
    <location>
        <begin position="130"/>
        <end position="262"/>
    </location>
</feature>
<dbReference type="Proteomes" id="UP000033385">
    <property type="component" value="Unassembled WGS sequence"/>
</dbReference>
<evidence type="ECO:0000313" key="3">
    <source>
        <dbReference type="Proteomes" id="UP000033385"/>
    </source>
</evidence>
<reference evidence="2 3" key="1">
    <citation type="submission" date="2015-01" db="EMBL/GenBank/DDBJ databases">
        <title>Genome Sequencing of Rickettsiales.</title>
        <authorList>
            <person name="Daugherty S.C."/>
            <person name="Su Q."/>
            <person name="Abolude K."/>
            <person name="Beier-Sexton M."/>
            <person name="Carlyon J.A."/>
            <person name="Carter R."/>
            <person name="Day N.P."/>
            <person name="Dumler S.J."/>
            <person name="Dyachenko V."/>
            <person name="Godinez A."/>
            <person name="Kurtti T.J."/>
            <person name="Lichay M."/>
            <person name="Mullins K.E."/>
            <person name="Ott S."/>
            <person name="Pappas-Brown V."/>
            <person name="Paris D.H."/>
            <person name="Patel P."/>
            <person name="Richards A.L."/>
            <person name="Sadzewicz L."/>
            <person name="Sears K."/>
            <person name="Seidman D."/>
            <person name="Sengamalay N."/>
            <person name="Stenos J."/>
            <person name="Tallon L.J."/>
            <person name="Vincent G."/>
            <person name="Fraser C.M."/>
            <person name="Munderloh U."/>
            <person name="Dunning-Hotopp J.C."/>
        </authorList>
    </citation>
    <scope>NUCLEOTIDE SEQUENCE [LARGE SCALE GENOMIC DNA]</scope>
    <source>
        <strain evidence="2 3">ApNP</strain>
    </source>
</reference>